<evidence type="ECO:0000313" key="5">
    <source>
        <dbReference type="Proteomes" id="UP000284589"/>
    </source>
</evidence>
<dbReference type="Proteomes" id="UP000284589">
    <property type="component" value="Unassembled WGS sequence"/>
</dbReference>
<organism evidence="2 4">
    <name type="scientific">Bifidobacterium adolescentis</name>
    <dbReference type="NCBI Taxonomy" id="1680"/>
    <lineage>
        <taxon>Bacteria</taxon>
        <taxon>Bacillati</taxon>
        <taxon>Actinomycetota</taxon>
        <taxon>Actinomycetes</taxon>
        <taxon>Bifidobacteriales</taxon>
        <taxon>Bifidobacteriaceae</taxon>
        <taxon>Bifidobacterium</taxon>
    </lineage>
</organism>
<gene>
    <name evidence="2" type="ORF">C8077_01730</name>
    <name evidence="3" type="ORF">DW139_01355</name>
</gene>
<evidence type="ECO:0000313" key="3">
    <source>
        <dbReference type="EMBL" id="RHJ20034.1"/>
    </source>
</evidence>
<feature type="compositionally biased region" description="Polar residues" evidence="1">
    <location>
        <begin position="55"/>
        <end position="68"/>
    </location>
</feature>
<dbReference type="Proteomes" id="UP000241454">
    <property type="component" value="Chromosome"/>
</dbReference>
<evidence type="ECO:0000313" key="4">
    <source>
        <dbReference type="Proteomes" id="UP000241454"/>
    </source>
</evidence>
<accession>A0A2R4G1P4</accession>
<evidence type="ECO:0000256" key="1">
    <source>
        <dbReference type="SAM" id="MobiDB-lite"/>
    </source>
</evidence>
<dbReference type="EMBL" id="QRLP01000001">
    <property type="protein sequence ID" value="RHJ20034.1"/>
    <property type="molecule type" value="Genomic_DNA"/>
</dbReference>
<dbReference type="EMBL" id="CP028341">
    <property type="protein sequence ID" value="AVT44768.1"/>
    <property type="molecule type" value="Genomic_DNA"/>
</dbReference>
<feature type="region of interest" description="Disordered" evidence="1">
    <location>
        <begin position="47"/>
        <end position="77"/>
    </location>
</feature>
<protein>
    <submittedName>
        <fullName evidence="2">Uncharacterized protein</fullName>
    </submittedName>
</protein>
<evidence type="ECO:0000313" key="2">
    <source>
        <dbReference type="EMBL" id="AVT44768.1"/>
    </source>
</evidence>
<proteinExistence type="predicted"/>
<reference evidence="3 5" key="2">
    <citation type="submission" date="2018-08" db="EMBL/GenBank/DDBJ databases">
        <title>A genome reference for cultivated species of the human gut microbiota.</title>
        <authorList>
            <person name="Zou Y."/>
            <person name="Xue W."/>
            <person name="Luo G."/>
        </authorList>
    </citation>
    <scope>NUCLEOTIDE SEQUENCE [LARGE SCALE GENOMIC DNA]</scope>
    <source>
        <strain evidence="3 5">AM12-20</strain>
    </source>
</reference>
<name>A0A2R4G1P4_BIFAD</name>
<reference evidence="2 4" key="1">
    <citation type="submission" date="2018-03" db="EMBL/GenBank/DDBJ databases">
        <authorList>
            <person name="Keele B.F."/>
        </authorList>
    </citation>
    <scope>NUCLEOTIDE SEQUENCE [LARGE SCALE GENOMIC DNA]</scope>
    <source>
        <strain evidence="2 4">1-11</strain>
    </source>
</reference>
<dbReference type="AlphaFoldDB" id="A0A2R4G1P4"/>
<sequence>MYLFYILCSGPSISITRVGWARNNAVFQVSLSVGSLKVLDGEWEKRFEGPRRETQQSTSISPALTFGNTGTGVPADF</sequence>